<comment type="caution">
    <text evidence="3">The sequence shown here is derived from an EMBL/GenBank/DDBJ whole genome shotgun (WGS) entry which is preliminary data.</text>
</comment>
<proteinExistence type="predicted"/>
<reference evidence="3" key="1">
    <citation type="submission" date="2022-09" db="EMBL/GenBank/DDBJ databases">
        <title>Molecular characterization of Glaesserella parasuis strains circulating in commercial swine farms using whole-genome sequencing.</title>
        <authorList>
            <person name="Mugabi R."/>
            <person name="Clavijo M."/>
            <person name="Li G."/>
        </authorList>
    </citation>
    <scope>NUCLEOTIDE SEQUENCE</scope>
    <source>
        <strain evidence="3">0435-53</strain>
    </source>
</reference>
<dbReference type="AlphaFoldDB" id="A0AA42EH28"/>
<keyword evidence="1" id="KW-0175">Coiled coil</keyword>
<gene>
    <name evidence="3" type="ORF">N5925_01670</name>
</gene>
<evidence type="ECO:0000313" key="3">
    <source>
        <dbReference type="EMBL" id="MDD2167331.1"/>
    </source>
</evidence>
<evidence type="ECO:0000256" key="1">
    <source>
        <dbReference type="SAM" id="Coils"/>
    </source>
</evidence>
<dbReference type="Proteomes" id="UP001148834">
    <property type="component" value="Unassembled WGS sequence"/>
</dbReference>
<accession>A0AA42EH28</accession>
<feature type="coiled-coil region" evidence="1">
    <location>
        <begin position="65"/>
        <end position="101"/>
    </location>
</feature>
<protein>
    <submittedName>
        <fullName evidence="3">DUF637 domain-containing protein</fullName>
    </submittedName>
</protein>
<name>A0AA42EH28_GLAPU</name>
<organism evidence="3 4">
    <name type="scientific">Glaesserella parasuis</name>
    <name type="common">Haemophilus parasuis</name>
    <dbReference type="NCBI Taxonomy" id="738"/>
    <lineage>
        <taxon>Bacteria</taxon>
        <taxon>Pseudomonadati</taxon>
        <taxon>Pseudomonadota</taxon>
        <taxon>Gammaproteobacteria</taxon>
        <taxon>Pasteurellales</taxon>
        <taxon>Pasteurellaceae</taxon>
        <taxon>Glaesserella</taxon>
    </lineage>
</organism>
<sequence length="603" mass="63941">MKRSAASSSYLNKLIKEQTRNADGSINTEANLIAHAVLGAMEAHFTGNNATASTLGALTAYAVYKLTLLETLQSLNRDVANANQKLEKQDLQALQERQEATQIVAEMGAKAVGDLAKMMNWEDGSPQKIALHGLIGYLSAKVGGGNTAASTLSAMGSEYINSEIANYLQQNTALTADQRNAIQQASAAGLGALIGASLGGDSNTVNQSAQMAWRTEKFNRQLHPDEKKRIKDLANGDKEKEARLTAAACALVHCSAQIPSDDPEYAKAKALEDLGNSAEFASERALLSKQVGTIGDDAFAASTLKPMFNYNHVYRAKDYDDANLQVLTRVGGAAQSVGGVAATVFGVGICETGMGCVGGVPIAAYGVDNAVAGAKTIYSGKYHSTIGAAALADLTGINPETAELIYSSPSMVFGVKSKYDKSVIATDTKAMVLADDVGNLGVNNSSYLSDLLPRERAKDFILPTGRQSLDPTTVSFSQGSVSYGKVGKDYNFDTLVESMKKDGWKGDPIDVVNMSDGAPTSLDNTRVLAARQAGVKVEATVHNYNDKLTAFDSIRFSHNGVKPTTWGEAVLIRLQRQAGMQGVPEGWNSKNPNGTLHDPNIIR</sequence>
<evidence type="ECO:0000256" key="2">
    <source>
        <dbReference type="SAM" id="MobiDB-lite"/>
    </source>
</evidence>
<feature type="region of interest" description="Disordered" evidence="2">
    <location>
        <begin position="582"/>
        <end position="603"/>
    </location>
</feature>
<dbReference type="EMBL" id="JAODIR010000005">
    <property type="protein sequence ID" value="MDD2167331.1"/>
    <property type="molecule type" value="Genomic_DNA"/>
</dbReference>
<evidence type="ECO:0000313" key="4">
    <source>
        <dbReference type="Proteomes" id="UP001148834"/>
    </source>
</evidence>